<dbReference type="PROSITE" id="PS50203">
    <property type="entry name" value="CALPAIN_CAT"/>
    <property type="match status" value="1"/>
</dbReference>
<gene>
    <name evidence="8" type="ORF">GSTENG00028467001</name>
</gene>
<dbReference type="InterPro" id="IPR000169">
    <property type="entry name" value="Pept_cys_AS"/>
</dbReference>
<proteinExistence type="inferred from homology"/>
<dbReference type="InterPro" id="IPR022683">
    <property type="entry name" value="Calpain_III"/>
</dbReference>
<evidence type="ECO:0000256" key="4">
    <source>
        <dbReference type="ARBA" id="ARBA00022807"/>
    </source>
</evidence>
<feature type="domain" description="Calpain catalytic" evidence="7">
    <location>
        <begin position="14"/>
        <end position="333"/>
    </location>
</feature>
<dbReference type="GO" id="GO:0005737">
    <property type="term" value="C:cytoplasm"/>
    <property type="evidence" value="ECO:0007669"/>
    <property type="project" value="TreeGrafter"/>
</dbReference>
<keyword evidence="3 6" id="KW-0378">Hydrolase</keyword>
<evidence type="ECO:0000256" key="2">
    <source>
        <dbReference type="ARBA" id="ARBA00022670"/>
    </source>
</evidence>
<dbReference type="SUPFAM" id="SSF54001">
    <property type="entry name" value="Cysteine proteinases"/>
    <property type="match status" value="1"/>
</dbReference>
<feature type="active site" evidence="5 6">
    <location>
        <position position="74"/>
    </location>
</feature>
<dbReference type="GO" id="GO:0004198">
    <property type="term" value="F:calcium-dependent cysteine-type endopeptidase activity"/>
    <property type="evidence" value="ECO:0007669"/>
    <property type="project" value="InterPro"/>
</dbReference>
<dbReference type="Pfam" id="PF00648">
    <property type="entry name" value="Peptidase_C2"/>
    <property type="match status" value="1"/>
</dbReference>
<protein>
    <submittedName>
        <fullName evidence="8">(spotted green pufferfish) hypothetical protein</fullName>
    </submittedName>
</protein>
<dbReference type="InterPro" id="IPR036213">
    <property type="entry name" value="Calpain_III_sf"/>
</dbReference>
<dbReference type="CDD" id="cd00044">
    <property type="entry name" value="CysPc"/>
    <property type="match status" value="1"/>
</dbReference>
<reference evidence="8" key="2">
    <citation type="submission" date="2004-02" db="EMBL/GenBank/DDBJ databases">
        <authorList>
            <consortium name="Genoscope"/>
            <consortium name="Whitehead Institute Centre for Genome Research"/>
        </authorList>
    </citation>
    <scope>NUCLEOTIDE SEQUENCE</scope>
</reference>
<dbReference type="GO" id="GO:0006508">
    <property type="term" value="P:proteolysis"/>
    <property type="evidence" value="ECO:0007669"/>
    <property type="project" value="UniProtKB-KW"/>
</dbReference>
<dbReference type="Pfam" id="PF01067">
    <property type="entry name" value="Calpain_III"/>
    <property type="match status" value="2"/>
</dbReference>
<dbReference type="PANTHER" id="PTHR10183">
    <property type="entry name" value="CALPAIN"/>
    <property type="match status" value="1"/>
</dbReference>
<dbReference type="InterPro" id="IPR022682">
    <property type="entry name" value="Calpain_domain_III"/>
</dbReference>
<dbReference type="KEGG" id="tng:GSTEN00028467G001"/>
<sequence>MKDQVGVECEGKDLFEDPAFPSDDASVVSDGSTPIGGLRGALTWLRPQEICEAPALFPGDTNSAQPKQGLLGDCWFLCACSFLVKNKHLLEKVMPPDQPQWGDSRYRGSFQFCFWQQGLWTEVVIDDRLPCVQASLCFSQCQSPTVFWVALLEKAYAKLHGSYEQLWAGQVSEAVVDVTGGLAERWSLGDSGLEVEQRPEQDSDQVRGRRRLDLRHLSSLKDQCAISCSTHRGSEGAAEVGQYHAMTVMGWQDVRTVSGSKVLLLRIRNPWGRSCWGGTWTQGQAPFCGGEGESSRHVLMKNLFSSQLADGEFWLDETEFRSQFEDITVGYPSSVEGHLKSIYTDGQWDSTYFQGSWAEGRTAGGSRNFRSHFQNPHFPFTVCDDSATSSGTVVRINLHQKRPETDLHPIGFHVYKDVSLALRLPPGSYSVVPSTYQPDCPADFTLSVARRVARKVVKSQERLGRTIQEICHISVMQSRTVAAPLMSAHLPTPPGM</sequence>
<organism evidence="8">
    <name type="scientific">Tetraodon nigroviridis</name>
    <name type="common">Spotted green pufferfish</name>
    <name type="synonym">Chelonodon nigroviridis</name>
    <dbReference type="NCBI Taxonomy" id="99883"/>
    <lineage>
        <taxon>Eukaryota</taxon>
        <taxon>Metazoa</taxon>
        <taxon>Chordata</taxon>
        <taxon>Craniata</taxon>
        <taxon>Vertebrata</taxon>
        <taxon>Euteleostomi</taxon>
        <taxon>Actinopterygii</taxon>
        <taxon>Neopterygii</taxon>
        <taxon>Teleostei</taxon>
        <taxon>Neoteleostei</taxon>
        <taxon>Acanthomorphata</taxon>
        <taxon>Eupercaria</taxon>
        <taxon>Tetraodontiformes</taxon>
        <taxon>Tetradontoidea</taxon>
        <taxon>Tetraodontidae</taxon>
        <taxon>Tetraodon</taxon>
    </lineage>
</organism>
<dbReference type="PANTHER" id="PTHR10183:SF30">
    <property type="entry name" value="CALPAIN-10"/>
    <property type="match status" value="1"/>
</dbReference>
<dbReference type="EMBL" id="CAAE01014992">
    <property type="protein sequence ID" value="CAG07704.1"/>
    <property type="molecule type" value="Genomic_DNA"/>
</dbReference>
<dbReference type="Gene3D" id="2.60.120.380">
    <property type="match status" value="2"/>
</dbReference>
<dbReference type="SMART" id="SM00720">
    <property type="entry name" value="calpain_III"/>
    <property type="match status" value="1"/>
</dbReference>
<dbReference type="SUPFAM" id="SSF49758">
    <property type="entry name" value="Calpain large subunit, middle domain (domain III)"/>
    <property type="match status" value="1"/>
</dbReference>
<dbReference type="PRINTS" id="PR00704">
    <property type="entry name" value="CALPAIN"/>
</dbReference>
<comment type="caution">
    <text evidence="8">The sequence shown here is derived from an EMBL/GenBank/DDBJ whole genome shotgun (WGS) entry which is preliminary data.</text>
</comment>
<keyword evidence="4 6" id="KW-0788">Thiol protease</keyword>
<comment type="similarity">
    <text evidence="1">Belongs to the peptidase C2 family.</text>
</comment>
<dbReference type="InterPro" id="IPR038765">
    <property type="entry name" value="Papain-like_cys_pep_sf"/>
</dbReference>
<evidence type="ECO:0000259" key="7">
    <source>
        <dbReference type="PROSITE" id="PS50203"/>
    </source>
</evidence>
<feature type="active site" evidence="5 6">
    <location>
        <position position="244"/>
    </location>
</feature>
<name>Q4RV78_TETNG</name>
<dbReference type="Gene3D" id="3.90.70.10">
    <property type="entry name" value="Cysteine proteinases"/>
    <property type="match status" value="1"/>
</dbReference>
<evidence type="ECO:0000256" key="1">
    <source>
        <dbReference type="ARBA" id="ARBA00007623"/>
    </source>
</evidence>
<dbReference type="InterPro" id="IPR022684">
    <property type="entry name" value="Calpain_cysteine_protease"/>
</dbReference>
<accession>Q4RV78</accession>
<evidence type="ECO:0000256" key="5">
    <source>
        <dbReference type="PIRSR" id="PIRSR622684-1"/>
    </source>
</evidence>
<evidence type="ECO:0000313" key="8">
    <source>
        <dbReference type="EMBL" id="CAG07704.1"/>
    </source>
</evidence>
<dbReference type="AlphaFoldDB" id="Q4RV78"/>
<dbReference type="SMART" id="SM00230">
    <property type="entry name" value="CysPc"/>
    <property type="match status" value="1"/>
</dbReference>
<keyword evidence="2 6" id="KW-0645">Protease</keyword>
<dbReference type="InterPro" id="IPR001300">
    <property type="entry name" value="Peptidase_C2_calpain_cat"/>
</dbReference>
<dbReference type="OrthoDB" id="167576at2759"/>
<evidence type="ECO:0000256" key="6">
    <source>
        <dbReference type="PROSITE-ProRule" id="PRU00239"/>
    </source>
</evidence>
<reference evidence="8" key="1">
    <citation type="journal article" date="2004" name="Nature">
        <title>Genome duplication in the teleost fish Tetraodon nigroviridis reveals the early vertebrate proto-karyotype.</title>
        <authorList>
            <person name="Jaillon O."/>
            <person name="Aury J.-M."/>
            <person name="Brunet F."/>
            <person name="Petit J.-L."/>
            <person name="Stange-Thomann N."/>
            <person name="Mauceli E."/>
            <person name="Bouneau L."/>
            <person name="Fischer C."/>
            <person name="Ozouf-Costaz C."/>
            <person name="Bernot A."/>
            <person name="Nicaud S."/>
            <person name="Jaffe D."/>
            <person name="Fisher S."/>
            <person name="Lutfalla G."/>
            <person name="Dossat C."/>
            <person name="Segurens B."/>
            <person name="Dasilva C."/>
            <person name="Salanoubat M."/>
            <person name="Levy M."/>
            <person name="Boudet N."/>
            <person name="Castellano S."/>
            <person name="Anthouard V."/>
            <person name="Jubin C."/>
            <person name="Castelli V."/>
            <person name="Katinka M."/>
            <person name="Vacherie B."/>
            <person name="Biemont C."/>
            <person name="Skalli Z."/>
            <person name="Cattolico L."/>
            <person name="Poulain J."/>
            <person name="De Berardinis V."/>
            <person name="Cruaud C."/>
            <person name="Duprat S."/>
            <person name="Brottier P."/>
            <person name="Coutanceau J.-P."/>
            <person name="Gouzy J."/>
            <person name="Parra G."/>
            <person name="Lardier G."/>
            <person name="Chapple C."/>
            <person name="McKernan K.J."/>
            <person name="McEwan P."/>
            <person name="Bosak S."/>
            <person name="Kellis M."/>
            <person name="Volff J.-N."/>
            <person name="Guigo R."/>
            <person name="Zody M.C."/>
            <person name="Mesirov J."/>
            <person name="Lindblad-Toh K."/>
            <person name="Birren B."/>
            <person name="Nusbaum C."/>
            <person name="Kahn D."/>
            <person name="Robinson-Rechavi M."/>
            <person name="Laudet V."/>
            <person name="Schachter V."/>
            <person name="Quetier F."/>
            <person name="Saurin W."/>
            <person name="Scarpelli C."/>
            <person name="Wincker P."/>
            <person name="Lander E.S."/>
            <person name="Weissenbach J."/>
            <person name="Roest Crollius H."/>
        </authorList>
    </citation>
    <scope>NUCLEOTIDE SEQUENCE [LARGE SCALE GENOMIC DNA]</scope>
</reference>
<evidence type="ECO:0000256" key="3">
    <source>
        <dbReference type="ARBA" id="ARBA00022801"/>
    </source>
</evidence>
<dbReference type="PROSITE" id="PS00139">
    <property type="entry name" value="THIOL_PROTEASE_CYS"/>
    <property type="match status" value="1"/>
</dbReference>
<feature type="active site" evidence="5 6">
    <location>
        <position position="269"/>
    </location>
</feature>